<reference evidence="1" key="1">
    <citation type="submission" date="2023-11" db="EMBL/GenBank/DDBJ databases">
        <title>WGS of Aeromonas in Northern Israel.</title>
        <authorList>
            <person name="Hershko Y."/>
        </authorList>
    </citation>
    <scope>NUCLEOTIDE SEQUENCE</scope>
    <source>
        <strain evidence="1">77416</strain>
    </source>
</reference>
<evidence type="ECO:0000313" key="2">
    <source>
        <dbReference type="Proteomes" id="UP001277183"/>
    </source>
</evidence>
<name>A0AAW9F7L9_AERCA</name>
<proteinExistence type="predicted"/>
<dbReference type="AlphaFoldDB" id="A0AAW9F7L9"/>
<dbReference type="EMBL" id="JAWZVU010000084">
    <property type="protein sequence ID" value="MDX7721577.1"/>
    <property type="molecule type" value="Genomic_DNA"/>
</dbReference>
<accession>A0AAW9F7L9</accession>
<gene>
    <name evidence="1" type="ORF">SJS77_14000</name>
</gene>
<dbReference type="RefSeq" id="WP_127904498.1">
    <property type="nucleotide sequence ID" value="NZ_JAWZVU010000084.1"/>
</dbReference>
<evidence type="ECO:0000313" key="1">
    <source>
        <dbReference type="EMBL" id="MDX7721577.1"/>
    </source>
</evidence>
<evidence type="ECO:0008006" key="3">
    <source>
        <dbReference type="Google" id="ProtNLM"/>
    </source>
</evidence>
<protein>
    <recommendedName>
        <fullName evidence="3">Methyltransferase FkbM domain-containing protein</fullName>
    </recommendedName>
</protein>
<comment type="caution">
    <text evidence="1">The sequence shown here is derived from an EMBL/GenBank/DDBJ whole genome shotgun (WGS) entry which is preliminary data.</text>
</comment>
<organism evidence="1 2">
    <name type="scientific">Aeromonas caviae</name>
    <name type="common">Aeromonas punctata</name>
    <dbReference type="NCBI Taxonomy" id="648"/>
    <lineage>
        <taxon>Bacteria</taxon>
        <taxon>Pseudomonadati</taxon>
        <taxon>Pseudomonadota</taxon>
        <taxon>Gammaproteobacteria</taxon>
        <taxon>Aeromonadales</taxon>
        <taxon>Aeromonadaceae</taxon>
        <taxon>Aeromonas</taxon>
    </lineage>
</organism>
<dbReference type="Proteomes" id="UP001277183">
    <property type="component" value="Unassembled WGS sequence"/>
</dbReference>
<sequence>MSTLIRNYVYKKLFSLLPIFLRDNSKVLLYPYGAMSVELIERKVFDGCNLLGVADKSRNIVVDESLDVNIYHSSQISQIVPDYILICSLSYHNQIMLELLPDCIRKGIQIIDLCDEEPDPDIYTIEDKISAVLEQSNALLCSNEIRNILSQDKYKDTRRLEPYGFRCYSQHDEDGMLAEIFKRMDSEIPHTFVEFGVGDGLENNSLLLMKLGWHGLWIEGCKKNAAKIISSFSSQIKSGQLLFEHQFIRRDNINELIGSHFIGDVGLLCIDIDGNDYYVWEEIDVIKPYVVIIEYNAKFPPPIKWTINYDAEHIWNLSDYQGASLAAINELGRKKGYQLVGCNLNGTNAFFVRADQLNERFLISDELMDYYHPPRYYLTGGYRMMSGHTPDPRMGKIID</sequence>